<keyword evidence="3 6" id="KW-0812">Transmembrane</keyword>
<dbReference type="EMBL" id="BPQV01000004">
    <property type="protein sequence ID" value="GJE26886.1"/>
    <property type="molecule type" value="Genomic_DNA"/>
</dbReference>
<proteinExistence type="inferred from homology"/>
<feature type="domain" description="VTT" evidence="7">
    <location>
        <begin position="62"/>
        <end position="178"/>
    </location>
</feature>
<evidence type="ECO:0000313" key="8">
    <source>
        <dbReference type="EMBL" id="GJE26886.1"/>
    </source>
</evidence>
<feature type="transmembrane region" description="Helical" evidence="6">
    <location>
        <begin position="6"/>
        <end position="26"/>
    </location>
</feature>
<keyword evidence="5 6" id="KW-0472">Membrane</keyword>
<dbReference type="PANTHER" id="PTHR12677">
    <property type="entry name" value="GOLGI APPARATUS MEMBRANE PROTEIN TVP38-RELATED"/>
    <property type="match status" value="1"/>
</dbReference>
<accession>A0ABQ4T9B6</accession>
<comment type="subcellular location">
    <subcellularLocation>
        <location evidence="1 6">Cell membrane</location>
        <topology evidence="1 6">Multi-pass membrane protein</topology>
    </subcellularLocation>
</comment>
<evidence type="ECO:0000259" key="7">
    <source>
        <dbReference type="Pfam" id="PF09335"/>
    </source>
</evidence>
<sequence>MAGDDLRYGLLVGAAVAATLAAWFLLPVEEWFRAFGHWARGLGPLGPAVYAGLFVAATLLVIPCTPLTIAGALAFGWWALPITLASATLASWLAFVAGRHLFRERVRRLVARKPALRATLEAVGDGDWRLLTLMRLSPFVPFNAQNYALGATGITTGAYLVSTMVGMLPGTVVCVYLGVIGRAAGSDEPTHWLMLGLGLAATVAAVVLTRRRVQAKLRARAIGARA</sequence>
<keyword evidence="9" id="KW-1185">Reference proteome</keyword>
<dbReference type="Proteomes" id="UP001055156">
    <property type="component" value="Unassembled WGS sequence"/>
</dbReference>
<comment type="caution">
    <text evidence="8">The sequence shown here is derived from an EMBL/GenBank/DDBJ whole genome shotgun (WGS) entry which is preliminary data.</text>
</comment>
<protein>
    <recommendedName>
        <fullName evidence="6">TVP38/TMEM64 family membrane protein</fullName>
    </recommendedName>
</protein>
<evidence type="ECO:0000256" key="1">
    <source>
        <dbReference type="ARBA" id="ARBA00004651"/>
    </source>
</evidence>
<name>A0ABQ4T9B6_METOR</name>
<reference evidence="8" key="2">
    <citation type="submission" date="2021-08" db="EMBL/GenBank/DDBJ databases">
        <authorList>
            <person name="Tani A."/>
            <person name="Ola A."/>
            <person name="Ogura Y."/>
            <person name="Katsura K."/>
            <person name="Hayashi T."/>
        </authorList>
    </citation>
    <scope>NUCLEOTIDE SEQUENCE</scope>
    <source>
        <strain evidence="8">NBRC 15689</strain>
    </source>
</reference>
<feature type="transmembrane region" description="Helical" evidence="6">
    <location>
        <begin position="47"/>
        <end position="69"/>
    </location>
</feature>
<dbReference type="Pfam" id="PF09335">
    <property type="entry name" value="VTT_dom"/>
    <property type="match status" value="1"/>
</dbReference>
<evidence type="ECO:0000256" key="4">
    <source>
        <dbReference type="ARBA" id="ARBA00022989"/>
    </source>
</evidence>
<evidence type="ECO:0000313" key="9">
    <source>
        <dbReference type="Proteomes" id="UP001055156"/>
    </source>
</evidence>
<evidence type="ECO:0000256" key="5">
    <source>
        <dbReference type="ARBA" id="ARBA00023136"/>
    </source>
</evidence>
<evidence type="ECO:0000256" key="3">
    <source>
        <dbReference type="ARBA" id="ARBA00022692"/>
    </source>
</evidence>
<evidence type="ECO:0000256" key="6">
    <source>
        <dbReference type="RuleBase" id="RU366058"/>
    </source>
</evidence>
<dbReference type="InterPro" id="IPR015414">
    <property type="entry name" value="TMEM64"/>
</dbReference>
<evidence type="ECO:0000256" key="2">
    <source>
        <dbReference type="ARBA" id="ARBA00022475"/>
    </source>
</evidence>
<comment type="similarity">
    <text evidence="6">Belongs to the TVP38/TMEM64 family.</text>
</comment>
<dbReference type="PANTHER" id="PTHR12677:SF59">
    <property type="entry name" value="GOLGI APPARATUS MEMBRANE PROTEIN TVP38-RELATED"/>
    <property type="match status" value="1"/>
</dbReference>
<keyword evidence="4 6" id="KW-1133">Transmembrane helix</keyword>
<feature type="transmembrane region" description="Helical" evidence="6">
    <location>
        <begin position="75"/>
        <end position="98"/>
    </location>
</feature>
<organism evidence="8 9">
    <name type="scientific">Methylobacterium organophilum</name>
    <dbReference type="NCBI Taxonomy" id="410"/>
    <lineage>
        <taxon>Bacteria</taxon>
        <taxon>Pseudomonadati</taxon>
        <taxon>Pseudomonadota</taxon>
        <taxon>Alphaproteobacteria</taxon>
        <taxon>Hyphomicrobiales</taxon>
        <taxon>Methylobacteriaceae</taxon>
        <taxon>Methylobacterium</taxon>
    </lineage>
</organism>
<dbReference type="InterPro" id="IPR032816">
    <property type="entry name" value="VTT_dom"/>
</dbReference>
<reference evidence="8" key="1">
    <citation type="journal article" date="2021" name="Front. Microbiol.">
        <title>Comprehensive Comparative Genomics and Phenotyping of Methylobacterium Species.</title>
        <authorList>
            <person name="Alessa O."/>
            <person name="Ogura Y."/>
            <person name="Fujitani Y."/>
            <person name="Takami H."/>
            <person name="Hayashi T."/>
            <person name="Sahin N."/>
            <person name="Tani A."/>
        </authorList>
    </citation>
    <scope>NUCLEOTIDE SEQUENCE</scope>
    <source>
        <strain evidence="8">NBRC 15689</strain>
    </source>
</reference>
<keyword evidence="2 6" id="KW-1003">Cell membrane</keyword>
<feature type="transmembrane region" description="Helical" evidence="6">
    <location>
        <begin position="191"/>
        <end position="208"/>
    </location>
</feature>
<feature type="transmembrane region" description="Helical" evidence="6">
    <location>
        <begin position="158"/>
        <end position="179"/>
    </location>
</feature>
<gene>
    <name evidence="8" type="ORF">LKMONMHP_1740</name>
</gene>